<organism evidence="1 2">
    <name type="scientific">Pistacia integerrima</name>
    <dbReference type="NCBI Taxonomy" id="434235"/>
    <lineage>
        <taxon>Eukaryota</taxon>
        <taxon>Viridiplantae</taxon>
        <taxon>Streptophyta</taxon>
        <taxon>Embryophyta</taxon>
        <taxon>Tracheophyta</taxon>
        <taxon>Spermatophyta</taxon>
        <taxon>Magnoliopsida</taxon>
        <taxon>eudicotyledons</taxon>
        <taxon>Gunneridae</taxon>
        <taxon>Pentapetalae</taxon>
        <taxon>rosids</taxon>
        <taxon>malvids</taxon>
        <taxon>Sapindales</taxon>
        <taxon>Anacardiaceae</taxon>
        <taxon>Pistacia</taxon>
    </lineage>
</organism>
<keyword evidence="2" id="KW-1185">Reference proteome</keyword>
<proteinExistence type="predicted"/>
<dbReference type="EMBL" id="CM047745">
    <property type="protein sequence ID" value="KAJ0025681.1"/>
    <property type="molecule type" value="Genomic_DNA"/>
</dbReference>
<evidence type="ECO:0000313" key="2">
    <source>
        <dbReference type="Proteomes" id="UP001163603"/>
    </source>
</evidence>
<comment type="caution">
    <text evidence="1">The sequence shown here is derived from an EMBL/GenBank/DDBJ whole genome shotgun (WGS) entry which is preliminary data.</text>
</comment>
<accession>A0ACC0XYB0</accession>
<reference evidence="2" key="1">
    <citation type="journal article" date="2023" name="G3 (Bethesda)">
        <title>Genome assembly and association tests identify interacting loci associated with vigor, precocity, and sex in interspecific pistachio rootstocks.</title>
        <authorList>
            <person name="Palmer W."/>
            <person name="Jacygrad E."/>
            <person name="Sagayaradj S."/>
            <person name="Cavanaugh K."/>
            <person name="Han R."/>
            <person name="Bertier L."/>
            <person name="Beede B."/>
            <person name="Kafkas S."/>
            <person name="Golino D."/>
            <person name="Preece J."/>
            <person name="Michelmore R."/>
        </authorList>
    </citation>
    <scope>NUCLEOTIDE SEQUENCE [LARGE SCALE GENOMIC DNA]</scope>
</reference>
<gene>
    <name evidence="1" type="ORF">Pint_08383</name>
</gene>
<name>A0ACC0XYB0_9ROSI</name>
<dbReference type="Proteomes" id="UP001163603">
    <property type="component" value="Chromosome 10"/>
</dbReference>
<sequence>MKKSSKDVIGKSKSDIVRCKKHPKHRQSPGVCSLCLREKLSKLSTSSSSRVYSSTMESSSSSSSCASPMHRYRFTTEGKNNISLSSLLFGSKNGLTKSRSLVFFPRKRGKEGDDHDNKKKKGGFLSKLLRPRSKKIEAGLMHSRSTIEIAVTS</sequence>
<evidence type="ECO:0000313" key="1">
    <source>
        <dbReference type="EMBL" id="KAJ0025681.1"/>
    </source>
</evidence>
<protein>
    <submittedName>
        <fullName evidence="1">Uncharacterized protein</fullName>
    </submittedName>
</protein>